<evidence type="ECO:0000313" key="7">
    <source>
        <dbReference type="WBParaSite" id="MBELARI_LOCUS18561"/>
    </source>
</evidence>
<evidence type="ECO:0000256" key="2">
    <source>
        <dbReference type="ARBA" id="ARBA00022884"/>
    </source>
</evidence>
<dbReference type="GO" id="GO:0048024">
    <property type="term" value="P:regulation of mRNA splicing, via spliceosome"/>
    <property type="evidence" value="ECO:0007669"/>
    <property type="project" value="TreeGrafter"/>
</dbReference>
<dbReference type="GO" id="GO:0003729">
    <property type="term" value="F:mRNA binding"/>
    <property type="evidence" value="ECO:0007669"/>
    <property type="project" value="TreeGrafter"/>
</dbReference>
<feature type="domain" description="K Homology" evidence="5">
    <location>
        <begin position="130"/>
        <end position="226"/>
    </location>
</feature>
<dbReference type="WBParaSite" id="MBELARI_LOCUS18561">
    <property type="protein sequence ID" value="MBELARI_LOCUS18561"/>
    <property type="gene ID" value="MBELARI_LOCUS18561"/>
</dbReference>
<dbReference type="InterPro" id="IPR045071">
    <property type="entry name" value="BBP-like"/>
</dbReference>
<evidence type="ECO:0000256" key="3">
    <source>
        <dbReference type="PROSITE-ProRule" id="PRU00117"/>
    </source>
</evidence>
<dbReference type="PANTHER" id="PTHR11208">
    <property type="entry name" value="RNA-BINDING PROTEIN RELATED"/>
    <property type="match status" value="1"/>
</dbReference>
<dbReference type="InterPro" id="IPR036612">
    <property type="entry name" value="KH_dom_type_1_sf"/>
</dbReference>
<keyword evidence="1" id="KW-0217">Developmental protein</keyword>
<accession>A0AAF3EWJ8</accession>
<organism evidence="6 7">
    <name type="scientific">Mesorhabditis belari</name>
    <dbReference type="NCBI Taxonomy" id="2138241"/>
    <lineage>
        <taxon>Eukaryota</taxon>
        <taxon>Metazoa</taxon>
        <taxon>Ecdysozoa</taxon>
        <taxon>Nematoda</taxon>
        <taxon>Chromadorea</taxon>
        <taxon>Rhabditida</taxon>
        <taxon>Rhabditina</taxon>
        <taxon>Rhabditomorpha</taxon>
        <taxon>Rhabditoidea</taxon>
        <taxon>Rhabditidae</taxon>
        <taxon>Mesorhabditinae</taxon>
        <taxon>Mesorhabditis</taxon>
    </lineage>
</organism>
<sequence length="371" mass="41652">MLSTRQSMHYPKLPLSPSLLVQPSRSLEDGSPSAKSGTSTKSSLQTTSPKKPGSGIRPRSSSSDFGKCEGGMEYFAELLKEKKHLTMFPSLFPNVERILEDEISRVRAQIFQTDFVQGELALPEAVGEIVTITEKLYVPKNDYPDYNFVGRILGPRGMTAKQLEQETGCKIMVRGRGSMRDRRKEDSNRGKPNWEHLEDELHVLIQCEDTENRARIKLSNASKIVRKLLTPPEGTDDFKRKQLMELAIINGTYKPHKTGSIYMNTRMMTPIYPMSPMRPLLMSPQPSPSPITLPAMPQSPAFVSSSSHEYKLHPSVYEAFSLPVPMEARQQQPQSAMPPLTPMSGFSNYFNPMSLHGGPFFHDSHLLGQQI</sequence>
<dbReference type="InterPro" id="IPR055256">
    <property type="entry name" value="KH_1_KHDC4/BBP-like"/>
</dbReference>
<name>A0AAF3EWJ8_9BILA</name>
<dbReference type="PROSITE" id="PS50084">
    <property type="entry name" value="KH_TYPE_1"/>
    <property type="match status" value="1"/>
</dbReference>
<protein>
    <recommendedName>
        <fullName evidence="5">K Homology domain-containing protein</fullName>
    </recommendedName>
</protein>
<dbReference type="SUPFAM" id="SSF54791">
    <property type="entry name" value="Eukaryotic type KH-domain (KH-domain type I)"/>
    <property type="match status" value="1"/>
</dbReference>
<evidence type="ECO:0000313" key="6">
    <source>
        <dbReference type="Proteomes" id="UP000887575"/>
    </source>
</evidence>
<dbReference type="FunFam" id="3.30.1370.10:FF:000028">
    <property type="entry name" value="protein quaking isoform X2"/>
    <property type="match status" value="1"/>
</dbReference>
<feature type="compositionally biased region" description="Low complexity" evidence="4">
    <location>
        <begin position="11"/>
        <end position="25"/>
    </location>
</feature>
<dbReference type="Gene3D" id="1.20.5.4010">
    <property type="match status" value="1"/>
</dbReference>
<dbReference type="Pfam" id="PF16544">
    <property type="entry name" value="STAR_dimer"/>
    <property type="match status" value="1"/>
</dbReference>
<evidence type="ECO:0000256" key="4">
    <source>
        <dbReference type="SAM" id="MobiDB-lite"/>
    </source>
</evidence>
<dbReference type="AlphaFoldDB" id="A0AAF3EWJ8"/>
<feature type="compositionally biased region" description="Low complexity" evidence="4">
    <location>
        <begin position="52"/>
        <end position="63"/>
    </location>
</feature>
<keyword evidence="6" id="KW-1185">Reference proteome</keyword>
<dbReference type="Gene3D" id="3.30.1370.10">
    <property type="entry name" value="K Homology domain, type 1"/>
    <property type="match status" value="1"/>
</dbReference>
<proteinExistence type="predicted"/>
<feature type="compositionally biased region" description="Polar residues" evidence="4">
    <location>
        <begin position="33"/>
        <end position="49"/>
    </location>
</feature>
<dbReference type="CDD" id="cd22383">
    <property type="entry name" value="KH-I_Hqk_like"/>
    <property type="match status" value="1"/>
</dbReference>
<dbReference type="Pfam" id="PF22675">
    <property type="entry name" value="KH-I_KHDC4-BBP"/>
    <property type="match status" value="1"/>
</dbReference>
<dbReference type="Proteomes" id="UP000887575">
    <property type="component" value="Unassembled WGS sequence"/>
</dbReference>
<evidence type="ECO:0000256" key="1">
    <source>
        <dbReference type="ARBA" id="ARBA00022473"/>
    </source>
</evidence>
<reference evidence="7" key="1">
    <citation type="submission" date="2024-02" db="UniProtKB">
        <authorList>
            <consortium name="WormBaseParasite"/>
        </authorList>
    </citation>
    <scope>IDENTIFICATION</scope>
</reference>
<dbReference type="SMART" id="SM00322">
    <property type="entry name" value="KH"/>
    <property type="match status" value="1"/>
</dbReference>
<dbReference type="InterPro" id="IPR032377">
    <property type="entry name" value="STAR_dimer"/>
</dbReference>
<evidence type="ECO:0000259" key="5">
    <source>
        <dbReference type="SMART" id="SM00322"/>
    </source>
</evidence>
<feature type="region of interest" description="Disordered" evidence="4">
    <location>
        <begin position="1"/>
        <end position="65"/>
    </location>
</feature>
<dbReference type="InterPro" id="IPR004087">
    <property type="entry name" value="KH_dom"/>
</dbReference>
<dbReference type="GO" id="GO:0005634">
    <property type="term" value="C:nucleus"/>
    <property type="evidence" value="ECO:0007669"/>
    <property type="project" value="TreeGrafter"/>
</dbReference>
<dbReference type="PANTHER" id="PTHR11208:SF125">
    <property type="entry name" value="KH DOMAIN-CONTAINING RNA-BINDING PROTEIN QKI"/>
    <property type="match status" value="1"/>
</dbReference>
<keyword evidence="2 3" id="KW-0694">RNA-binding</keyword>